<reference evidence="9 10" key="1">
    <citation type="submission" date="2019-12" db="EMBL/GenBank/DDBJ databases">
        <title>Maritimibacter sp. nov. sp. isolated from sea sand.</title>
        <authorList>
            <person name="Kim J."/>
            <person name="Jeong S.E."/>
            <person name="Jung H.S."/>
            <person name="Jeon C.O."/>
        </authorList>
    </citation>
    <scope>NUCLEOTIDE SEQUENCE [LARGE SCALE GENOMIC DNA]</scope>
    <source>
        <strain evidence="9 10">DP07</strain>
    </source>
</reference>
<feature type="transmembrane region" description="Helical" evidence="8">
    <location>
        <begin position="224"/>
        <end position="242"/>
    </location>
</feature>
<comment type="similarity">
    <text evidence="2 8">Belongs to the 4-toluene sulfonate uptake permease (TSUP) (TC 2.A.102) family.</text>
</comment>
<gene>
    <name evidence="9" type="ORF">GQE99_04395</name>
</gene>
<evidence type="ECO:0000256" key="3">
    <source>
        <dbReference type="ARBA" id="ARBA00022448"/>
    </source>
</evidence>
<dbReference type="GO" id="GO:0005886">
    <property type="term" value="C:plasma membrane"/>
    <property type="evidence" value="ECO:0007669"/>
    <property type="project" value="UniProtKB-SubCell"/>
</dbReference>
<accession>A0A845LWD0</accession>
<feature type="transmembrane region" description="Helical" evidence="8">
    <location>
        <begin position="166"/>
        <end position="184"/>
    </location>
</feature>
<keyword evidence="7 8" id="KW-0472">Membrane</keyword>
<dbReference type="EMBL" id="WTUX01000010">
    <property type="protein sequence ID" value="MZR12250.1"/>
    <property type="molecule type" value="Genomic_DNA"/>
</dbReference>
<keyword evidence="4 8" id="KW-1003">Cell membrane</keyword>
<comment type="subcellular location">
    <subcellularLocation>
        <location evidence="1 8">Cell membrane</location>
        <topology evidence="1 8">Multi-pass membrane protein</topology>
    </subcellularLocation>
</comment>
<sequence length="246" mass="26078">MDISDIILIVLAFAAGGVLKGAVGAGAPLLAVPLMALTRDMQFAVAVFVLPNIVPNVIQAWAYRRQLSAPRFAATFAIAGGVGAGLGTIALAGWKPDLLLLTVGFVMVAYILFRAFKPGWTLRMNTGRLLAAPAGILAGALQGATGLSAPVSLTFLGALRLEREDFMGTVSLFFVALGVVQLPAQMAFGIMTPERFLYSGLALIPLLLSMPLGSWIGARMPRQAFEWVILFILFVLAVRLIYGGLF</sequence>
<evidence type="ECO:0000313" key="10">
    <source>
        <dbReference type="Proteomes" id="UP000467322"/>
    </source>
</evidence>
<dbReference type="InterPro" id="IPR052017">
    <property type="entry name" value="TSUP"/>
</dbReference>
<dbReference type="PANTHER" id="PTHR30269">
    <property type="entry name" value="TRANSMEMBRANE PROTEIN YFCA"/>
    <property type="match status" value="1"/>
</dbReference>
<protein>
    <recommendedName>
        <fullName evidence="8">Probable membrane transporter protein</fullName>
    </recommendedName>
</protein>
<dbReference type="RefSeq" id="WP_161350372.1">
    <property type="nucleotide sequence ID" value="NZ_WTUX01000010.1"/>
</dbReference>
<keyword evidence="10" id="KW-1185">Reference proteome</keyword>
<evidence type="ECO:0000313" key="9">
    <source>
        <dbReference type="EMBL" id="MZR12250.1"/>
    </source>
</evidence>
<evidence type="ECO:0000256" key="6">
    <source>
        <dbReference type="ARBA" id="ARBA00022989"/>
    </source>
</evidence>
<feature type="transmembrane region" description="Helical" evidence="8">
    <location>
        <begin position="98"/>
        <end position="116"/>
    </location>
</feature>
<comment type="caution">
    <text evidence="9">The sequence shown here is derived from an EMBL/GenBank/DDBJ whole genome shotgun (WGS) entry which is preliminary data.</text>
</comment>
<keyword evidence="6 8" id="KW-1133">Transmembrane helix</keyword>
<evidence type="ECO:0000256" key="4">
    <source>
        <dbReference type="ARBA" id="ARBA00022475"/>
    </source>
</evidence>
<dbReference type="PANTHER" id="PTHR30269:SF32">
    <property type="entry name" value="MEMBRANE TRANSPORTER PROTEIN-RELATED"/>
    <property type="match status" value="1"/>
</dbReference>
<evidence type="ECO:0000256" key="5">
    <source>
        <dbReference type="ARBA" id="ARBA00022692"/>
    </source>
</evidence>
<evidence type="ECO:0000256" key="8">
    <source>
        <dbReference type="RuleBase" id="RU363041"/>
    </source>
</evidence>
<feature type="transmembrane region" description="Helical" evidence="8">
    <location>
        <begin position="69"/>
        <end position="91"/>
    </location>
</feature>
<dbReference type="Proteomes" id="UP000467322">
    <property type="component" value="Unassembled WGS sequence"/>
</dbReference>
<dbReference type="Pfam" id="PF01925">
    <property type="entry name" value="TauE"/>
    <property type="match status" value="1"/>
</dbReference>
<evidence type="ECO:0000256" key="7">
    <source>
        <dbReference type="ARBA" id="ARBA00023136"/>
    </source>
</evidence>
<keyword evidence="5 8" id="KW-0812">Transmembrane</keyword>
<feature type="transmembrane region" description="Helical" evidence="8">
    <location>
        <begin position="6"/>
        <end position="31"/>
    </location>
</feature>
<feature type="transmembrane region" description="Helical" evidence="8">
    <location>
        <begin position="136"/>
        <end position="159"/>
    </location>
</feature>
<evidence type="ECO:0000256" key="2">
    <source>
        <dbReference type="ARBA" id="ARBA00009142"/>
    </source>
</evidence>
<keyword evidence="3" id="KW-0813">Transport</keyword>
<organism evidence="9 10">
    <name type="scientific">Maritimibacter harenae</name>
    <dbReference type="NCBI Taxonomy" id="2606218"/>
    <lineage>
        <taxon>Bacteria</taxon>
        <taxon>Pseudomonadati</taxon>
        <taxon>Pseudomonadota</taxon>
        <taxon>Alphaproteobacteria</taxon>
        <taxon>Rhodobacterales</taxon>
        <taxon>Roseobacteraceae</taxon>
        <taxon>Maritimibacter</taxon>
    </lineage>
</organism>
<dbReference type="AlphaFoldDB" id="A0A845LWD0"/>
<evidence type="ECO:0000256" key="1">
    <source>
        <dbReference type="ARBA" id="ARBA00004651"/>
    </source>
</evidence>
<name>A0A845LWD0_9RHOB</name>
<dbReference type="InterPro" id="IPR002781">
    <property type="entry name" value="TM_pro_TauE-like"/>
</dbReference>
<proteinExistence type="inferred from homology"/>
<feature type="transmembrane region" description="Helical" evidence="8">
    <location>
        <begin position="196"/>
        <end position="217"/>
    </location>
</feature>
<feature type="transmembrane region" description="Helical" evidence="8">
    <location>
        <begin position="43"/>
        <end position="63"/>
    </location>
</feature>